<dbReference type="Pfam" id="PF04977">
    <property type="entry name" value="DivIC"/>
    <property type="match status" value="1"/>
</dbReference>
<dbReference type="EMBL" id="BARS01005493">
    <property type="protein sequence ID" value="GAF74280.1"/>
    <property type="molecule type" value="Genomic_DNA"/>
</dbReference>
<keyword evidence="1" id="KW-1133">Transmembrane helix</keyword>
<keyword evidence="1" id="KW-0812">Transmembrane</keyword>
<dbReference type="AlphaFoldDB" id="X0TDZ0"/>
<proteinExistence type="predicted"/>
<comment type="caution">
    <text evidence="2">The sequence shown here is derived from an EMBL/GenBank/DDBJ whole genome shotgun (WGS) entry which is preliminary data.</text>
</comment>
<evidence type="ECO:0008006" key="3">
    <source>
        <dbReference type="Google" id="ProtNLM"/>
    </source>
</evidence>
<gene>
    <name evidence="2" type="ORF">S01H1_10781</name>
</gene>
<reference evidence="2" key="1">
    <citation type="journal article" date="2014" name="Front. Microbiol.">
        <title>High frequency of phylogenetically diverse reductive dehalogenase-homologous genes in deep subseafloor sedimentary metagenomes.</title>
        <authorList>
            <person name="Kawai M."/>
            <person name="Futagami T."/>
            <person name="Toyoda A."/>
            <person name="Takaki Y."/>
            <person name="Nishi S."/>
            <person name="Hori S."/>
            <person name="Arai W."/>
            <person name="Tsubouchi T."/>
            <person name="Morono Y."/>
            <person name="Uchiyama I."/>
            <person name="Ito T."/>
            <person name="Fujiyama A."/>
            <person name="Inagaki F."/>
            <person name="Takami H."/>
        </authorList>
    </citation>
    <scope>NUCLEOTIDE SEQUENCE</scope>
    <source>
        <strain evidence="2">Expedition CK06-06</strain>
    </source>
</reference>
<evidence type="ECO:0000256" key="1">
    <source>
        <dbReference type="SAM" id="Phobius"/>
    </source>
</evidence>
<evidence type="ECO:0000313" key="2">
    <source>
        <dbReference type="EMBL" id="GAF74280.1"/>
    </source>
</evidence>
<feature type="transmembrane region" description="Helical" evidence="1">
    <location>
        <begin position="6"/>
        <end position="29"/>
    </location>
</feature>
<organism evidence="2">
    <name type="scientific">marine sediment metagenome</name>
    <dbReference type="NCBI Taxonomy" id="412755"/>
    <lineage>
        <taxon>unclassified sequences</taxon>
        <taxon>metagenomes</taxon>
        <taxon>ecological metagenomes</taxon>
    </lineage>
</organism>
<keyword evidence="1" id="KW-0472">Membrane</keyword>
<name>X0TDZ0_9ZZZZ</name>
<sequence length="85" mass="9157">MRRDSGYGLSSLLLTAGLVAVVVVLAGIFPFRQIIASNRAVDTAEEKLAAIRLETAVLEARIAALQTPEEVERLAREQFGLVHPG</sequence>
<protein>
    <recommendedName>
        <fullName evidence="3">Cell division protein FtsL</fullName>
    </recommendedName>
</protein>
<dbReference type="InterPro" id="IPR007060">
    <property type="entry name" value="FtsL/DivIC"/>
</dbReference>
<accession>X0TDZ0</accession>
<feature type="non-terminal residue" evidence="2">
    <location>
        <position position="85"/>
    </location>
</feature>